<dbReference type="PANTHER" id="PTHR45947">
    <property type="entry name" value="SULFOQUINOVOSYL TRANSFERASE SQD2"/>
    <property type="match status" value="1"/>
</dbReference>
<evidence type="ECO:0000259" key="3">
    <source>
        <dbReference type="Pfam" id="PF13439"/>
    </source>
</evidence>
<proteinExistence type="inferred from homology"/>
<dbReference type="Pfam" id="PF13439">
    <property type="entry name" value="Glyco_transf_4"/>
    <property type="match status" value="1"/>
</dbReference>
<evidence type="ECO:0000313" key="5">
    <source>
        <dbReference type="Proteomes" id="UP001164713"/>
    </source>
</evidence>
<dbReference type="Proteomes" id="UP001164713">
    <property type="component" value="Chromosome"/>
</dbReference>
<reference evidence="4" key="1">
    <citation type="submission" date="2022-12" db="EMBL/GenBank/DDBJ databases">
        <title>Genomic of Bacillus halotolerans.</title>
        <authorList>
            <person name="Xu G."/>
            <person name="Ding Y."/>
        </authorList>
    </citation>
    <scope>NUCLEOTIDE SEQUENCE</scope>
    <source>
        <strain evidence="4">B13</strain>
    </source>
</reference>
<dbReference type="InterPro" id="IPR050194">
    <property type="entry name" value="Glycosyltransferase_grp1"/>
</dbReference>
<dbReference type="InterPro" id="IPR023881">
    <property type="entry name" value="Thiol_BshA"/>
</dbReference>
<dbReference type="PANTHER" id="PTHR45947:SF3">
    <property type="entry name" value="SULFOQUINOVOSYL TRANSFERASE SQD2"/>
    <property type="match status" value="1"/>
</dbReference>
<evidence type="ECO:0000313" key="4">
    <source>
        <dbReference type="EMBL" id="WAT19643.1"/>
    </source>
</evidence>
<sequence length="377" mass="41957">MKKLKIGITCYPSVGGSGIIATELGKQLAEKGHEIHFITSSIPFRLNTYHPNIHFHEVEVNQYAVFKYPPYDLTLASKIAEVAERENLDIIHAHYALPHAVCAYLAKQMLKRNIGIVTTLHGTDITVLGYDPSLKDLIRFTIEASDRVTAVSSALAAETYDLIKPEKKIETIYNFIDERVYLKKNTAAIKEKHGILPDEKVVIHVSNFRKVKRVQDVIQVFRNIAGKTKAKLLLVGDGPEKSVACELVRKYGLEKQVLMLGNQDRVEELYSISDLKLLLSEKESFGLVLLEAMACGVPCIGTNIGGIPEVIKNNVSGFLVDVGDVEAASAKAVRILEDEQLSKRFTEAAVEMLNNEFSSQKIVSQYEQIYADLAEPE</sequence>
<gene>
    <name evidence="4" type="primary">bshA</name>
    <name evidence="4" type="ORF">O0R52_11505</name>
</gene>
<dbReference type="RefSeq" id="WP_217827726.1">
    <property type="nucleotide sequence ID" value="NZ_CP101718.1"/>
</dbReference>
<organism evidence="4 5">
    <name type="scientific">Bacillus halotolerans</name>
    <dbReference type="NCBI Taxonomy" id="260554"/>
    <lineage>
        <taxon>Bacteria</taxon>
        <taxon>Bacillati</taxon>
        <taxon>Bacillota</taxon>
        <taxon>Bacilli</taxon>
        <taxon>Bacillales</taxon>
        <taxon>Bacillaceae</taxon>
        <taxon>Bacillus</taxon>
    </lineage>
</organism>
<accession>A0ABY7HVF9</accession>
<name>A0ABY7HVF9_9BACI</name>
<feature type="domain" description="Glycosyl transferase family 1" evidence="2">
    <location>
        <begin position="188"/>
        <end position="349"/>
    </location>
</feature>
<evidence type="ECO:0000256" key="1">
    <source>
        <dbReference type="ARBA" id="ARBA00009481"/>
    </source>
</evidence>
<feature type="domain" description="Glycosyltransferase subfamily 4-like N-terminal" evidence="3">
    <location>
        <begin position="14"/>
        <end position="178"/>
    </location>
</feature>
<evidence type="ECO:0000259" key="2">
    <source>
        <dbReference type="Pfam" id="PF00534"/>
    </source>
</evidence>
<dbReference type="NCBIfam" id="TIGR03999">
    <property type="entry name" value="thiol_BshA"/>
    <property type="match status" value="1"/>
</dbReference>
<protein>
    <submittedName>
        <fullName evidence="4">N-acetyl-alpha-D-glucosaminyl L-malate synthase BshA</fullName>
    </submittedName>
</protein>
<dbReference type="InterPro" id="IPR028098">
    <property type="entry name" value="Glyco_trans_4-like_N"/>
</dbReference>
<dbReference type="CDD" id="cd04962">
    <property type="entry name" value="GT4_BshA-like"/>
    <property type="match status" value="1"/>
</dbReference>
<dbReference type="InterPro" id="IPR001296">
    <property type="entry name" value="Glyco_trans_1"/>
</dbReference>
<keyword evidence="5" id="KW-1185">Reference proteome</keyword>
<dbReference type="Pfam" id="PF00534">
    <property type="entry name" value="Glycos_transf_1"/>
    <property type="match status" value="1"/>
</dbReference>
<dbReference type="EMBL" id="CP114066">
    <property type="protein sequence ID" value="WAT19643.1"/>
    <property type="molecule type" value="Genomic_DNA"/>
</dbReference>
<comment type="similarity">
    <text evidence="1">Belongs to the glycosyltransferase group 1 family. Glycosyltransferase 4 subfamily.</text>
</comment>